<dbReference type="PANTHER" id="PTHR19918:SF1">
    <property type="entry name" value="FIZZY-RELATED PROTEIN HOMOLOG"/>
    <property type="match status" value="1"/>
</dbReference>
<organism evidence="8 9">
    <name type="scientific">Polyrhizophydium stewartii</name>
    <dbReference type="NCBI Taxonomy" id="2732419"/>
    <lineage>
        <taxon>Eukaryota</taxon>
        <taxon>Fungi</taxon>
        <taxon>Fungi incertae sedis</taxon>
        <taxon>Chytridiomycota</taxon>
        <taxon>Chytridiomycota incertae sedis</taxon>
        <taxon>Chytridiomycetes</taxon>
        <taxon>Rhizophydiales</taxon>
        <taxon>Rhizophydiales incertae sedis</taxon>
        <taxon>Polyrhizophydium</taxon>
    </lineage>
</organism>
<dbReference type="InterPro" id="IPR033010">
    <property type="entry name" value="Cdc20/Fizzy"/>
</dbReference>
<comment type="caution">
    <text evidence="8">The sequence shown here is derived from an EMBL/GenBank/DDBJ whole genome shotgun (WGS) entry which is preliminary data.</text>
</comment>
<dbReference type="PANTHER" id="PTHR19918">
    <property type="entry name" value="CELL DIVISION CYCLE 20 CDC20 FIZZY -RELATED"/>
    <property type="match status" value="1"/>
</dbReference>
<feature type="compositionally biased region" description="Basic residues" evidence="6">
    <location>
        <begin position="38"/>
        <end position="49"/>
    </location>
</feature>
<protein>
    <submittedName>
        <fullName evidence="8">Substrate-specific activator of APC-dependent proteolysis</fullName>
    </submittedName>
</protein>
<name>A0ABR4NK56_9FUNG</name>
<feature type="compositionally biased region" description="Pro residues" evidence="6">
    <location>
        <begin position="18"/>
        <end position="29"/>
    </location>
</feature>
<feature type="compositionally biased region" description="Basic and acidic residues" evidence="6">
    <location>
        <begin position="1"/>
        <end position="14"/>
    </location>
</feature>
<dbReference type="Proteomes" id="UP001527925">
    <property type="component" value="Unassembled WGS sequence"/>
</dbReference>
<feature type="region of interest" description="Disordered" evidence="6">
    <location>
        <begin position="1"/>
        <end position="71"/>
    </location>
</feature>
<dbReference type="SUPFAM" id="SSF50978">
    <property type="entry name" value="WD40 repeat-like"/>
    <property type="match status" value="1"/>
</dbReference>
<dbReference type="PROSITE" id="PS00678">
    <property type="entry name" value="WD_REPEATS_1"/>
    <property type="match status" value="1"/>
</dbReference>
<feature type="repeat" description="WD" evidence="5">
    <location>
        <begin position="464"/>
        <end position="505"/>
    </location>
</feature>
<evidence type="ECO:0000256" key="3">
    <source>
        <dbReference type="ARBA" id="ARBA00022737"/>
    </source>
</evidence>
<dbReference type="InterPro" id="IPR036322">
    <property type="entry name" value="WD40_repeat_dom_sf"/>
</dbReference>
<keyword evidence="3" id="KW-0677">Repeat</keyword>
<dbReference type="Gene3D" id="2.130.10.10">
    <property type="entry name" value="YVTN repeat-like/Quinoprotein amine dehydrogenase"/>
    <property type="match status" value="1"/>
</dbReference>
<accession>A0ABR4NK56</accession>
<dbReference type="InterPro" id="IPR056150">
    <property type="entry name" value="WD40_CDC20-Fz"/>
</dbReference>
<dbReference type="PROSITE" id="PS50082">
    <property type="entry name" value="WD_REPEATS_2"/>
    <property type="match status" value="3"/>
</dbReference>
<dbReference type="InterPro" id="IPR019775">
    <property type="entry name" value="WD40_repeat_CS"/>
</dbReference>
<evidence type="ECO:0000256" key="6">
    <source>
        <dbReference type="SAM" id="MobiDB-lite"/>
    </source>
</evidence>
<feature type="repeat" description="WD" evidence="5">
    <location>
        <begin position="334"/>
        <end position="375"/>
    </location>
</feature>
<dbReference type="EMBL" id="JADGIZ020000002">
    <property type="protein sequence ID" value="KAL2919804.1"/>
    <property type="molecule type" value="Genomic_DNA"/>
</dbReference>
<keyword evidence="4" id="KW-0131">Cell cycle</keyword>
<keyword evidence="2 5" id="KW-0853">WD repeat</keyword>
<evidence type="ECO:0000256" key="5">
    <source>
        <dbReference type="PROSITE-ProRule" id="PRU00221"/>
    </source>
</evidence>
<sequence length="516" mass="56889">MDHQYLRLLNESHHSSGAPPPSQAPPRTPPRAADRGAGHGRGRSHRHARGASPTPSGRDSSRDDADTDADEAAHAAVPFMAPAAAEFAQDPSSPLHFSHIVPHERLPGTSQAPRSTKKPRSCAPAEACDRFIPSLSSREQQTYYLGARVPKRKAGTANTDITSADEATSLTYQDFLKTEILSVDQGPNSSVLQLTPSSRRNRDKVLDAPELQDDFYLNLVDWSSKNILGVGLGSCVYLWNAATCSVTKMCDLGSNDTVTSISWIQRGSHLAVGTNKGLVQLWDVERSKKVRQFTGHRSRVGALSWRYEMLASGSRDRSILLRDVREPGDHVFKFTGHRQEVCGLRWSPDDDVLASGGNDNKLFIWDARSKKELSCFEHHKAAIKAIAWSPHERGLLSSGGGTQDKCIRHWNTLTSELKSYVDTNSQVCNLAWSKYSKELVSTHGFSQNKIIVWKYPSMQQIATLTGHSLRVLYLAMSPDGESIVTGAGDETLRFWTVFNKKSPKSAAQACHKPVIR</sequence>
<proteinExistence type="inferred from homology"/>
<comment type="similarity">
    <text evidence="1">Belongs to the WD repeat CDC20/Fizzy family.</text>
</comment>
<gene>
    <name evidence="8" type="primary">CDH1</name>
    <name evidence="8" type="ORF">HK105_200721</name>
</gene>
<dbReference type="CDD" id="cd00200">
    <property type="entry name" value="WD40"/>
    <property type="match status" value="1"/>
</dbReference>
<dbReference type="InterPro" id="IPR001680">
    <property type="entry name" value="WD40_rpt"/>
</dbReference>
<evidence type="ECO:0000256" key="1">
    <source>
        <dbReference type="ARBA" id="ARBA00006445"/>
    </source>
</evidence>
<dbReference type="PROSITE" id="PS50294">
    <property type="entry name" value="WD_REPEATS_REGION"/>
    <property type="match status" value="2"/>
</dbReference>
<feature type="repeat" description="WD" evidence="5">
    <location>
        <begin position="251"/>
        <end position="292"/>
    </location>
</feature>
<reference evidence="8 9" key="1">
    <citation type="submission" date="2023-09" db="EMBL/GenBank/DDBJ databases">
        <title>Pangenome analysis of Batrachochytrium dendrobatidis and related Chytrids.</title>
        <authorList>
            <person name="Yacoub M.N."/>
            <person name="Stajich J.E."/>
            <person name="James T.Y."/>
        </authorList>
    </citation>
    <scope>NUCLEOTIDE SEQUENCE [LARGE SCALE GENOMIC DNA]</scope>
    <source>
        <strain evidence="8 9">JEL0888</strain>
    </source>
</reference>
<evidence type="ECO:0000256" key="4">
    <source>
        <dbReference type="ARBA" id="ARBA00023306"/>
    </source>
</evidence>
<evidence type="ECO:0000259" key="7">
    <source>
        <dbReference type="Pfam" id="PF24807"/>
    </source>
</evidence>
<dbReference type="SMART" id="SM00320">
    <property type="entry name" value="WD40"/>
    <property type="match status" value="6"/>
</dbReference>
<feature type="domain" description="CDC20/Fizzy WD40" evidence="7">
    <location>
        <begin position="206"/>
        <end position="495"/>
    </location>
</feature>
<keyword evidence="9" id="KW-1185">Reference proteome</keyword>
<dbReference type="Pfam" id="PF24807">
    <property type="entry name" value="WD40_CDC20-Fz"/>
    <property type="match status" value="1"/>
</dbReference>
<evidence type="ECO:0000313" key="9">
    <source>
        <dbReference type="Proteomes" id="UP001527925"/>
    </source>
</evidence>
<feature type="region of interest" description="Disordered" evidence="6">
    <location>
        <begin position="104"/>
        <end position="124"/>
    </location>
</feature>
<evidence type="ECO:0000313" key="8">
    <source>
        <dbReference type="EMBL" id="KAL2919804.1"/>
    </source>
</evidence>
<evidence type="ECO:0000256" key="2">
    <source>
        <dbReference type="ARBA" id="ARBA00022574"/>
    </source>
</evidence>
<dbReference type="InterPro" id="IPR015943">
    <property type="entry name" value="WD40/YVTN_repeat-like_dom_sf"/>
</dbReference>